<dbReference type="InterPro" id="IPR013126">
    <property type="entry name" value="Hsp_70_fam"/>
</dbReference>
<feature type="compositionally biased region" description="Low complexity" evidence="6">
    <location>
        <begin position="671"/>
        <end position="684"/>
    </location>
</feature>
<dbReference type="Proteomes" id="UP000887023">
    <property type="component" value="Chromosome"/>
</dbReference>
<keyword evidence="7" id="KW-0472">Membrane</keyword>
<evidence type="ECO:0000313" key="8">
    <source>
        <dbReference type="EMBL" id="QXQ12845.1"/>
    </source>
</evidence>
<keyword evidence="3 5" id="KW-0067">ATP-binding</keyword>
<sequence length="763" mass="77515">MAMTLGGVLSEGAARDGYVLGVDLGTTFTAAATWRDGHSEVVALGDKSVVIPSVVLLRDNGVLLTGAAAERRGMIEPLRLAREFKRRFGDRTPLLLAGTPLLPEELTAALLRAVVDLVTTREGGSPDRICLTYPANWGAFKQDVLRSATRQSGIEVPVSMITEPAAAAAAYAAEQRVAPGSVVAVYDLGGGTFDATVLRKGHDGFELLGVPEGIEQLGGIDLDAAVFDHVTAVLGARWTELDEDDAATIAAVARLRAECVDAKEMLSSDTDVSIPVLLPGFGIEVRLTRAELEEMARPMLRSTVDVLRRTLASAQVEPAELDSVLLVGGASRMPLVAQMVGAELGRPVAVDAHPKHAVALGAARFAGRSDVSSASGTVLPGEPGGTVLPGEPGGTVLPGEPGGTVLPGEPGGTVLPGEPESVAAVSASPPPGPAAPRPVARSRRRGVAAAAAGLLVVLVAVALAGWWSGVRNSRSAGASAADLGPTQQELRALVDQGVAVAGRDLRGNWVPQISAEPGAVDDSVVLAEHRRLVGQVPGAVLIRSRDYPQVFESGAAEYVTLADAAFGTADEVFVWCGSRPVDCVARRLVDTGTPADNTDYPIRPVATGHGSTGAVVTDSGARVTTAEPVPSSPPAESPAAREARPPAGGSGSGAGDGPPATASPDEGAGGSVPSEPSTPSSDTSAFPQPPSDGSTTTQPEPAPVQSATVVPAVVDEPTEAIRPVEPLLPTAGVARPLPAGADLAAPTKDHSDPDDPSSGAAVP</sequence>
<evidence type="ECO:0000256" key="2">
    <source>
        <dbReference type="ARBA" id="ARBA00022741"/>
    </source>
</evidence>
<proteinExistence type="inferred from homology"/>
<evidence type="ECO:0000256" key="5">
    <source>
        <dbReference type="RuleBase" id="RU003322"/>
    </source>
</evidence>
<keyword evidence="9" id="KW-1185">Reference proteome</keyword>
<evidence type="ECO:0000256" key="6">
    <source>
        <dbReference type="SAM" id="MobiDB-lite"/>
    </source>
</evidence>
<name>A0ABX8S8F8_9ACTN</name>
<gene>
    <name evidence="8" type="ORF">KV203_13030</name>
</gene>
<keyword evidence="4" id="KW-0143">Chaperone</keyword>
<evidence type="ECO:0000256" key="7">
    <source>
        <dbReference type="SAM" id="Phobius"/>
    </source>
</evidence>
<dbReference type="PROSITE" id="PS00329">
    <property type="entry name" value="HSP70_2"/>
    <property type="match status" value="1"/>
</dbReference>
<keyword evidence="2 5" id="KW-0547">Nucleotide-binding</keyword>
<comment type="similarity">
    <text evidence="1 5">Belongs to the heat shock protein 70 family.</text>
</comment>
<feature type="transmembrane region" description="Helical" evidence="7">
    <location>
        <begin position="447"/>
        <end position="467"/>
    </location>
</feature>
<keyword evidence="7" id="KW-0812">Transmembrane</keyword>
<dbReference type="PROSITE" id="PS01036">
    <property type="entry name" value="HSP70_3"/>
    <property type="match status" value="1"/>
</dbReference>
<keyword evidence="7" id="KW-1133">Transmembrane helix</keyword>
<organism evidence="8 9">
    <name type="scientific">Skermania pinensis</name>
    <dbReference type="NCBI Taxonomy" id="39122"/>
    <lineage>
        <taxon>Bacteria</taxon>
        <taxon>Bacillati</taxon>
        <taxon>Actinomycetota</taxon>
        <taxon>Actinomycetes</taxon>
        <taxon>Mycobacteriales</taxon>
        <taxon>Gordoniaceae</taxon>
        <taxon>Skermania</taxon>
    </lineage>
</organism>
<evidence type="ECO:0000256" key="3">
    <source>
        <dbReference type="ARBA" id="ARBA00022840"/>
    </source>
</evidence>
<dbReference type="InterPro" id="IPR018181">
    <property type="entry name" value="Heat_shock_70_CS"/>
</dbReference>
<dbReference type="PANTHER" id="PTHR19375">
    <property type="entry name" value="HEAT SHOCK PROTEIN 70KDA"/>
    <property type="match status" value="1"/>
</dbReference>
<accession>A0ABX8S8F8</accession>
<reference evidence="8" key="1">
    <citation type="submission" date="2021-07" db="EMBL/GenBank/DDBJ databases">
        <title>Candidatus Kaistella beijingensis sp. nov. isolated from a municipal wastewater treatment plant is involved in sludge foaming.</title>
        <authorList>
            <person name="Song Y."/>
            <person name="Liu S.-J."/>
        </authorList>
    </citation>
    <scope>NUCLEOTIDE SEQUENCE</scope>
    <source>
        <strain evidence="8">DSM 43998</strain>
    </source>
</reference>
<evidence type="ECO:0000256" key="1">
    <source>
        <dbReference type="ARBA" id="ARBA00007381"/>
    </source>
</evidence>
<feature type="region of interest" description="Disordered" evidence="6">
    <location>
        <begin position="371"/>
        <end position="439"/>
    </location>
</feature>
<dbReference type="Pfam" id="PF00012">
    <property type="entry name" value="HSP70"/>
    <property type="match status" value="2"/>
</dbReference>
<protein>
    <submittedName>
        <fullName evidence="8">Hsp70 family protein</fullName>
    </submittedName>
</protein>
<evidence type="ECO:0000256" key="4">
    <source>
        <dbReference type="ARBA" id="ARBA00023186"/>
    </source>
</evidence>
<evidence type="ECO:0000313" key="9">
    <source>
        <dbReference type="Proteomes" id="UP000887023"/>
    </source>
</evidence>
<feature type="region of interest" description="Disordered" evidence="6">
    <location>
        <begin position="591"/>
        <end position="763"/>
    </location>
</feature>
<dbReference type="EMBL" id="CP079105">
    <property type="protein sequence ID" value="QXQ12845.1"/>
    <property type="molecule type" value="Genomic_DNA"/>
</dbReference>